<dbReference type="EC" id="2.7.11.25" evidence="10"/>
<accession>A0AAW0DDF6</accession>
<evidence type="ECO:0000256" key="4">
    <source>
        <dbReference type="ARBA" id="ARBA00022741"/>
    </source>
</evidence>
<sequence length="386" mass="42689">MNRNLVTSHISPTQAVYDTPSPQRTRATSSSRSSTPEVFDDGWVVLPRPVDVQNPVEELPPHHDLDQPVIDTITQAVETTAIRPLLPPVPSAVREGKEAKKERKSIRVVAEEHRKRISEVAYGHSVAAHVSRKRSTKLWGHKPEGDETPARTNASNSGHSPAAFKWVCGEMIGTGSHGKLYLGLNATTGEMMIAKRVELSRGQPNCRDTEIALGLKKESELSKDLDHPNIVQYLGFEETPTTLSIFFEYMPGGSISSMLSKHGKLSEENTQFFTSQILSGLEYLHSNGICHCDLQARNVLFDPKSGVCKISGFAVSKRAAELDVEAGIVGTIYWMPPEVLTSERRYSLKVDIWSVGCIVLEMLTGSRPWDGHELSIIMMKVRSAHQ</sequence>
<name>A0AAW0DDF6_9AGAR</name>
<feature type="domain" description="Protein kinase" evidence="9">
    <location>
        <begin position="166"/>
        <end position="386"/>
    </location>
</feature>
<dbReference type="InterPro" id="IPR011009">
    <property type="entry name" value="Kinase-like_dom_sf"/>
</dbReference>
<dbReference type="InterPro" id="IPR000719">
    <property type="entry name" value="Prot_kinase_dom"/>
</dbReference>
<dbReference type="AlphaFoldDB" id="A0AAW0DDF6"/>
<dbReference type="SUPFAM" id="SSF56112">
    <property type="entry name" value="Protein kinase-like (PK-like)"/>
    <property type="match status" value="1"/>
</dbReference>
<comment type="similarity">
    <text evidence="1">Belongs to the protein kinase superfamily. STE Ser/Thr protein kinase family. MAP kinase kinase kinase subfamily.</text>
</comment>
<protein>
    <submittedName>
        <fullName evidence="10">Mitogen-activated protein kinase kinase kinase</fullName>
        <ecNumber evidence="10">2.7.11.25</ecNumber>
    </submittedName>
</protein>
<evidence type="ECO:0000256" key="2">
    <source>
        <dbReference type="ARBA" id="ARBA00022527"/>
    </source>
</evidence>
<feature type="region of interest" description="Disordered" evidence="8">
    <location>
        <begin position="1"/>
        <end position="38"/>
    </location>
</feature>
<keyword evidence="6 7" id="KW-0067">ATP-binding</keyword>
<evidence type="ECO:0000313" key="10">
    <source>
        <dbReference type="EMBL" id="KAK7049382.1"/>
    </source>
</evidence>
<evidence type="ECO:0000256" key="6">
    <source>
        <dbReference type="ARBA" id="ARBA00022840"/>
    </source>
</evidence>
<keyword evidence="4 7" id="KW-0547">Nucleotide-binding</keyword>
<feature type="region of interest" description="Disordered" evidence="8">
    <location>
        <begin position="133"/>
        <end position="158"/>
    </location>
</feature>
<feature type="compositionally biased region" description="Low complexity" evidence="8">
    <location>
        <begin position="19"/>
        <end position="36"/>
    </location>
</feature>
<evidence type="ECO:0000256" key="1">
    <source>
        <dbReference type="ARBA" id="ARBA00006529"/>
    </source>
</evidence>
<dbReference type="Pfam" id="PF00069">
    <property type="entry name" value="Pkinase"/>
    <property type="match status" value="1"/>
</dbReference>
<proteinExistence type="inferred from homology"/>
<dbReference type="PROSITE" id="PS50011">
    <property type="entry name" value="PROTEIN_KINASE_DOM"/>
    <property type="match status" value="1"/>
</dbReference>
<evidence type="ECO:0000259" key="9">
    <source>
        <dbReference type="PROSITE" id="PS50011"/>
    </source>
</evidence>
<keyword evidence="5 10" id="KW-0418">Kinase</keyword>
<dbReference type="Proteomes" id="UP001383192">
    <property type="component" value="Unassembled WGS sequence"/>
</dbReference>
<dbReference type="EMBL" id="JAYKXP010000017">
    <property type="protein sequence ID" value="KAK7049382.1"/>
    <property type="molecule type" value="Genomic_DNA"/>
</dbReference>
<keyword evidence="11" id="KW-1185">Reference proteome</keyword>
<dbReference type="InterPro" id="IPR017441">
    <property type="entry name" value="Protein_kinase_ATP_BS"/>
</dbReference>
<dbReference type="Gene3D" id="1.10.510.10">
    <property type="entry name" value="Transferase(Phosphotransferase) domain 1"/>
    <property type="match status" value="1"/>
</dbReference>
<evidence type="ECO:0000256" key="5">
    <source>
        <dbReference type="ARBA" id="ARBA00022777"/>
    </source>
</evidence>
<dbReference type="GO" id="GO:0005524">
    <property type="term" value="F:ATP binding"/>
    <property type="evidence" value="ECO:0007669"/>
    <property type="project" value="UniProtKB-UniRule"/>
</dbReference>
<dbReference type="PROSITE" id="PS00107">
    <property type="entry name" value="PROTEIN_KINASE_ATP"/>
    <property type="match status" value="1"/>
</dbReference>
<keyword evidence="2" id="KW-0723">Serine/threonine-protein kinase</keyword>
<dbReference type="Gene3D" id="3.30.200.20">
    <property type="entry name" value="Phosphorylase Kinase, domain 1"/>
    <property type="match status" value="1"/>
</dbReference>
<comment type="caution">
    <text evidence="10">The sequence shown here is derived from an EMBL/GenBank/DDBJ whole genome shotgun (WGS) entry which is preliminary data.</text>
</comment>
<dbReference type="PANTHER" id="PTHR11584">
    <property type="entry name" value="SERINE/THREONINE PROTEIN KINASE"/>
    <property type="match status" value="1"/>
</dbReference>
<feature type="binding site" evidence="7">
    <location>
        <position position="195"/>
    </location>
    <ligand>
        <name>ATP</name>
        <dbReference type="ChEBI" id="CHEBI:30616"/>
    </ligand>
</feature>
<gene>
    <name evidence="10" type="primary">BCK1_3</name>
    <name evidence="10" type="ORF">VNI00_005983</name>
</gene>
<organism evidence="10 11">
    <name type="scientific">Paramarasmius palmivorus</name>
    <dbReference type="NCBI Taxonomy" id="297713"/>
    <lineage>
        <taxon>Eukaryota</taxon>
        <taxon>Fungi</taxon>
        <taxon>Dikarya</taxon>
        <taxon>Basidiomycota</taxon>
        <taxon>Agaricomycotina</taxon>
        <taxon>Agaricomycetes</taxon>
        <taxon>Agaricomycetidae</taxon>
        <taxon>Agaricales</taxon>
        <taxon>Marasmiineae</taxon>
        <taxon>Marasmiaceae</taxon>
        <taxon>Paramarasmius</taxon>
    </lineage>
</organism>
<evidence type="ECO:0000256" key="8">
    <source>
        <dbReference type="SAM" id="MobiDB-lite"/>
    </source>
</evidence>
<feature type="compositionally biased region" description="Polar residues" evidence="8">
    <location>
        <begin position="1"/>
        <end position="16"/>
    </location>
</feature>
<evidence type="ECO:0000256" key="3">
    <source>
        <dbReference type="ARBA" id="ARBA00022679"/>
    </source>
</evidence>
<dbReference type="PANTHER" id="PTHR11584:SF369">
    <property type="entry name" value="MITOGEN-ACTIVATED PROTEIN KINASE KINASE KINASE 19-RELATED"/>
    <property type="match status" value="1"/>
</dbReference>
<dbReference type="GO" id="GO:0004709">
    <property type="term" value="F:MAP kinase kinase kinase activity"/>
    <property type="evidence" value="ECO:0007669"/>
    <property type="project" value="UniProtKB-EC"/>
</dbReference>
<evidence type="ECO:0000313" key="11">
    <source>
        <dbReference type="Proteomes" id="UP001383192"/>
    </source>
</evidence>
<reference evidence="10 11" key="1">
    <citation type="submission" date="2024-01" db="EMBL/GenBank/DDBJ databases">
        <title>A draft genome for a cacao thread blight-causing isolate of Paramarasmius palmivorus.</title>
        <authorList>
            <person name="Baruah I.K."/>
            <person name="Bukari Y."/>
            <person name="Amoako-Attah I."/>
            <person name="Meinhardt L.W."/>
            <person name="Bailey B.A."/>
            <person name="Cohen S.P."/>
        </authorList>
    </citation>
    <scope>NUCLEOTIDE SEQUENCE [LARGE SCALE GENOMIC DNA]</scope>
    <source>
        <strain evidence="10 11">GH-12</strain>
    </source>
</reference>
<evidence type="ECO:0000256" key="7">
    <source>
        <dbReference type="PROSITE-ProRule" id="PRU10141"/>
    </source>
</evidence>
<keyword evidence="3 10" id="KW-0808">Transferase</keyword>